<keyword evidence="4 6" id="KW-0472">Membrane</keyword>
<evidence type="ECO:0000259" key="7">
    <source>
        <dbReference type="Pfam" id="PF04932"/>
    </source>
</evidence>
<feature type="region of interest" description="Disordered" evidence="5">
    <location>
        <begin position="420"/>
        <end position="450"/>
    </location>
</feature>
<feature type="transmembrane region" description="Helical" evidence="6">
    <location>
        <begin position="134"/>
        <end position="162"/>
    </location>
</feature>
<keyword evidence="3 6" id="KW-1133">Transmembrane helix</keyword>
<feature type="transmembrane region" description="Helical" evidence="6">
    <location>
        <begin position="342"/>
        <end position="362"/>
    </location>
</feature>
<evidence type="ECO:0000313" key="8">
    <source>
        <dbReference type="EMBL" id="MDQ7878770.1"/>
    </source>
</evidence>
<dbReference type="RefSeq" id="WP_308868325.1">
    <property type="nucleotide sequence ID" value="NZ_JAVFWO010000003.1"/>
</dbReference>
<dbReference type="GO" id="GO:0016874">
    <property type="term" value="F:ligase activity"/>
    <property type="evidence" value="ECO:0007669"/>
    <property type="project" value="UniProtKB-KW"/>
</dbReference>
<sequence length="450" mass="47903">MTDTPRSASPGWLGALLDSASFARAFTLVVFATVFSAFAIERIAGQVTYVTIVAGLCILGLSVMVARRREISLLRLVPTTVLIFIGWAFASIVWSSETTASFWSWVSMAALAFLAVVIGHVRDTLQTVRALGDVLRVLLGVSLALEVLSGVLLDVPFAFLGIQGNLAQLGPVQGIFGTRNLLGFVAVIALITFLIEYRTQSVRPGVSVASVVLAGGLAALSDSPTVVVLALGVGLAVGALALVRHARPERRAGLQLALGALVVVGVFVGYAARHPIIALLGAGTDFSMRVELWNFMVDILRQKPVQGFGWFGVWDQQEYPFNAINFWLDTKHASGLNAYFDVALQLGWVGLVLFLALAALALARSWLVAGERRSVVYAWTPLILVTLLIDSMFESFALTGLGWLMLVLCAVRAGQSRSWRENLDSGPDAGRGAAEGSGLPHAQGEQGTAG</sequence>
<dbReference type="InterPro" id="IPR007016">
    <property type="entry name" value="O-antigen_ligase-rel_domated"/>
</dbReference>
<feature type="transmembrane region" description="Helical" evidence="6">
    <location>
        <begin position="21"/>
        <end position="40"/>
    </location>
</feature>
<gene>
    <name evidence="8" type="ORF">Q9R08_12340</name>
</gene>
<dbReference type="Pfam" id="PF04932">
    <property type="entry name" value="Wzy_C"/>
    <property type="match status" value="1"/>
</dbReference>
<evidence type="ECO:0000256" key="5">
    <source>
        <dbReference type="SAM" id="MobiDB-lite"/>
    </source>
</evidence>
<evidence type="ECO:0000256" key="2">
    <source>
        <dbReference type="ARBA" id="ARBA00022692"/>
    </source>
</evidence>
<evidence type="ECO:0000256" key="3">
    <source>
        <dbReference type="ARBA" id="ARBA00022989"/>
    </source>
</evidence>
<keyword evidence="9" id="KW-1185">Reference proteome</keyword>
<feature type="transmembrane region" description="Helical" evidence="6">
    <location>
        <begin position="226"/>
        <end position="243"/>
    </location>
</feature>
<dbReference type="EMBL" id="JAVFWO010000003">
    <property type="protein sequence ID" value="MDQ7878770.1"/>
    <property type="molecule type" value="Genomic_DNA"/>
</dbReference>
<protein>
    <submittedName>
        <fullName evidence="8">O-antigen ligase family protein</fullName>
    </submittedName>
</protein>
<evidence type="ECO:0000256" key="6">
    <source>
        <dbReference type="SAM" id="Phobius"/>
    </source>
</evidence>
<accession>A0ABU0Z2F6</accession>
<dbReference type="InterPro" id="IPR051533">
    <property type="entry name" value="WaaL-like"/>
</dbReference>
<dbReference type="Proteomes" id="UP001235133">
    <property type="component" value="Unassembled WGS sequence"/>
</dbReference>
<keyword evidence="2 6" id="KW-0812">Transmembrane</keyword>
<reference evidence="8 9" key="1">
    <citation type="submission" date="2023-08" db="EMBL/GenBank/DDBJ databases">
        <title>Microbacterium psychrotolerans sp. nov., a psychrotolerant bacterium isolated from soil in Heilongjiang Province, China.</title>
        <authorList>
            <person name="An P."/>
            <person name="Zhao D."/>
            <person name="Xiang H."/>
        </authorList>
    </citation>
    <scope>NUCLEOTIDE SEQUENCE [LARGE SCALE GENOMIC DNA]</scope>
    <source>
        <strain evidence="8 9">QXD-8</strain>
    </source>
</reference>
<proteinExistence type="predicted"/>
<name>A0ABU0Z2F6_9MICO</name>
<dbReference type="PANTHER" id="PTHR37422">
    <property type="entry name" value="TEICHURONIC ACID BIOSYNTHESIS PROTEIN TUAE"/>
    <property type="match status" value="1"/>
</dbReference>
<feature type="transmembrane region" description="Helical" evidence="6">
    <location>
        <begin position="73"/>
        <end position="96"/>
    </location>
</feature>
<evidence type="ECO:0000256" key="1">
    <source>
        <dbReference type="ARBA" id="ARBA00004141"/>
    </source>
</evidence>
<feature type="transmembrane region" description="Helical" evidence="6">
    <location>
        <begin position="252"/>
        <end position="272"/>
    </location>
</feature>
<feature type="domain" description="O-antigen ligase-related" evidence="7">
    <location>
        <begin position="210"/>
        <end position="355"/>
    </location>
</feature>
<feature type="transmembrane region" description="Helical" evidence="6">
    <location>
        <begin position="46"/>
        <end position="66"/>
    </location>
</feature>
<feature type="transmembrane region" description="Helical" evidence="6">
    <location>
        <begin position="202"/>
        <end position="220"/>
    </location>
</feature>
<comment type="caution">
    <text evidence="8">The sequence shown here is derived from an EMBL/GenBank/DDBJ whole genome shotgun (WGS) entry which is preliminary data.</text>
</comment>
<feature type="transmembrane region" description="Helical" evidence="6">
    <location>
        <begin position="174"/>
        <end position="195"/>
    </location>
</feature>
<dbReference type="PANTHER" id="PTHR37422:SF13">
    <property type="entry name" value="LIPOPOLYSACCHARIDE BIOSYNTHESIS PROTEIN PA4999-RELATED"/>
    <property type="match status" value="1"/>
</dbReference>
<organism evidence="8 9">
    <name type="scientific">Microbacterium psychrotolerans</name>
    <dbReference type="NCBI Taxonomy" id="3068321"/>
    <lineage>
        <taxon>Bacteria</taxon>
        <taxon>Bacillati</taxon>
        <taxon>Actinomycetota</taxon>
        <taxon>Actinomycetes</taxon>
        <taxon>Micrococcales</taxon>
        <taxon>Microbacteriaceae</taxon>
        <taxon>Microbacterium</taxon>
    </lineage>
</organism>
<comment type="subcellular location">
    <subcellularLocation>
        <location evidence="1">Membrane</location>
        <topology evidence="1">Multi-pass membrane protein</topology>
    </subcellularLocation>
</comment>
<evidence type="ECO:0000313" key="9">
    <source>
        <dbReference type="Proteomes" id="UP001235133"/>
    </source>
</evidence>
<evidence type="ECO:0000256" key="4">
    <source>
        <dbReference type="ARBA" id="ARBA00023136"/>
    </source>
</evidence>
<feature type="transmembrane region" description="Helical" evidence="6">
    <location>
        <begin position="374"/>
        <end position="389"/>
    </location>
</feature>
<keyword evidence="8" id="KW-0436">Ligase</keyword>
<feature type="transmembrane region" description="Helical" evidence="6">
    <location>
        <begin position="102"/>
        <end position="122"/>
    </location>
</feature>